<dbReference type="AlphaFoldDB" id="A0A948RZR8"/>
<gene>
    <name evidence="1" type="ORF">KJ970_17190</name>
</gene>
<feature type="non-terminal residue" evidence="1">
    <location>
        <position position="107"/>
    </location>
</feature>
<comment type="caution">
    <text evidence="1">The sequence shown here is derived from an EMBL/GenBank/DDBJ whole genome shotgun (WGS) entry which is preliminary data.</text>
</comment>
<reference evidence="1" key="1">
    <citation type="submission" date="2021-05" db="EMBL/GenBank/DDBJ databases">
        <title>Energy efficiency and biological interactions define the core microbiome of deep oligotrophic groundwater.</title>
        <authorList>
            <person name="Mehrshad M."/>
            <person name="Lopez-Fernandez M."/>
            <person name="Bell E."/>
            <person name="Bernier-Latmani R."/>
            <person name="Bertilsson S."/>
            <person name="Dopson M."/>
        </authorList>
    </citation>
    <scope>NUCLEOTIDE SEQUENCE</scope>
    <source>
        <strain evidence="1">Modern_marine.mb.64</strain>
    </source>
</reference>
<proteinExistence type="predicted"/>
<sequence>MRAGSRAQWLEQLKKELQSNAYQTLLTELRIEESFLRRFRTWAEVLLFMHGGDSHDPRKDSVLYPILKAHGEVPDQRWVTILLTVFWPGLDSIFKKRRRWDPLDPDR</sequence>
<evidence type="ECO:0000313" key="2">
    <source>
        <dbReference type="Proteomes" id="UP000777784"/>
    </source>
</evidence>
<protein>
    <submittedName>
        <fullName evidence="1">Uncharacterized protein</fullName>
    </submittedName>
</protein>
<evidence type="ECO:0000313" key="1">
    <source>
        <dbReference type="EMBL" id="MBU2692653.1"/>
    </source>
</evidence>
<dbReference type="Proteomes" id="UP000777784">
    <property type="component" value="Unassembled WGS sequence"/>
</dbReference>
<name>A0A948RZR8_UNCEI</name>
<accession>A0A948RZR8</accession>
<dbReference type="EMBL" id="JAHJDP010000098">
    <property type="protein sequence ID" value="MBU2692653.1"/>
    <property type="molecule type" value="Genomic_DNA"/>
</dbReference>
<organism evidence="1 2">
    <name type="scientific">Eiseniibacteriota bacterium</name>
    <dbReference type="NCBI Taxonomy" id="2212470"/>
    <lineage>
        <taxon>Bacteria</taxon>
        <taxon>Candidatus Eiseniibacteriota</taxon>
    </lineage>
</organism>